<dbReference type="RefSeq" id="WP_344934893.1">
    <property type="nucleotide sequence ID" value="NZ_BAABDM010000002.1"/>
</dbReference>
<dbReference type="InterPro" id="IPR020843">
    <property type="entry name" value="ER"/>
</dbReference>
<reference evidence="4" key="1">
    <citation type="journal article" date="2019" name="Int. J. Syst. Evol. Microbiol.">
        <title>The Global Catalogue of Microorganisms (GCM) 10K type strain sequencing project: providing services to taxonomists for standard genome sequencing and annotation.</title>
        <authorList>
            <consortium name="The Broad Institute Genomics Platform"/>
            <consortium name="The Broad Institute Genome Sequencing Center for Infectious Disease"/>
            <person name="Wu L."/>
            <person name="Ma J."/>
        </authorList>
    </citation>
    <scope>NUCLEOTIDE SEQUENCE [LARGE SCALE GENOMIC DNA]</scope>
    <source>
        <strain evidence="4">JCM 17304</strain>
    </source>
</reference>
<feature type="domain" description="Enoyl reductase (ER)" evidence="2">
    <location>
        <begin position="14"/>
        <end position="332"/>
    </location>
</feature>
<dbReference type="InterPro" id="IPR045010">
    <property type="entry name" value="MDR_fam"/>
</dbReference>
<dbReference type="PANTHER" id="PTHR43205:SF42">
    <property type="entry name" value="ALCOHOL DEHYDROGENASE, ZINC-CONTAINING (AFU_ORTHOLOGUE AFUA_7G04530)"/>
    <property type="match status" value="1"/>
</dbReference>
<dbReference type="Gene3D" id="3.90.180.10">
    <property type="entry name" value="Medium-chain alcohol dehydrogenases, catalytic domain"/>
    <property type="match status" value="1"/>
</dbReference>
<evidence type="ECO:0000313" key="4">
    <source>
        <dbReference type="Proteomes" id="UP001500392"/>
    </source>
</evidence>
<dbReference type="InterPro" id="IPR011032">
    <property type="entry name" value="GroES-like_sf"/>
</dbReference>
<dbReference type="InterPro" id="IPR036291">
    <property type="entry name" value="NAD(P)-bd_dom_sf"/>
</dbReference>
<dbReference type="InterPro" id="IPR041694">
    <property type="entry name" value="ADH_N_2"/>
</dbReference>
<dbReference type="EMBL" id="BAABDM010000002">
    <property type="protein sequence ID" value="GAA4094457.1"/>
    <property type="molecule type" value="Genomic_DNA"/>
</dbReference>
<dbReference type="InterPro" id="IPR013149">
    <property type="entry name" value="ADH-like_C"/>
</dbReference>
<sequence>MINSQWILQSRPEGEVEQENFRLCDKPIRPITEGEFLVEVRYLSVDPSQRGWLNDVRSYVPAVAIGEVMRATGVGYVLESKHPDFTEGDVVEGGLGWQTYAICNGNEVFPIRKVESSYPLSYSLHVLGLTGLTAYFGILRVARIKKGDVVVISGAGGATGSVAGQLAKNCGATVIGITGGREKCHWLTEELGFAAAIDYKNESVAERLVSLCKNGIDVFFDNVGGQILDDVLLNLKVGGRIALCGGISSGYGTADLPPGPKNYMQLVIRRAVMQGFLVLDYIDEFPTALAEISAWIDSGELKVKESYAEGIESCPRALKGLFRGENIGKQLVRIKTS</sequence>
<gene>
    <name evidence="3" type="ORF">GCM10022414_18090</name>
</gene>
<dbReference type="SUPFAM" id="SSF51735">
    <property type="entry name" value="NAD(P)-binding Rossmann-fold domains"/>
    <property type="match status" value="1"/>
</dbReference>
<proteinExistence type="predicted"/>
<accession>A0ABP7WQT6</accession>
<dbReference type="Pfam" id="PF00107">
    <property type="entry name" value="ADH_zinc_N"/>
    <property type="match status" value="1"/>
</dbReference>
<keyword evidence="1" id="KW-0560">Oxidoreductase</keyword>
<dbReference type="Gene3D" id="3.40.50.720">
    <property type="entry name" value="NAD(P)-binding Rossmann-like Domain"/>
    <property type="match status" value="1"/>
</dbReference>
<evidence type="ECO:0000313" key="3">
    <source>
        <dbReference type="EMBL" id="GAA4094457.1"/>
    </source>
</evidence>
<dbReference type="CDD" id="cd05288">
    <property type="entry name" value="PGDH"/>
    <property type="match status" value="1"/>
</dbReference>
<dbReference type="SUPFAM" id="SSF50129">
    <property type="entry name" value="GroES-like"/>
    <property type="match status" value="1"/>
</dbReference>
<evidence type="ECO:0000256" key="1">
    <source>
        <dbReference type="ARBA" id="ARBA00023002"/>
    </source>
</evidence>
<dbReference type="SMART" id="SM00829">
    <property type="entry name" value="PKS_ER"/>
    <property type="match status" value="1"/>
</dbReference>
<dbReference type="Pfam" id="PF16884">
    <property type="entry name" value="ADH_N_2"/>
    <property type="match status" value="1"/>
</dbReference>
<dbReference type="PANTHER" id="PTHR43205">
    <property type="entry name" value="PROSTAGLANDIN REDUCTASE"/>
    <property type="match status" value="1"/>
</dbReference>
<keyword evidence="4" id="KW-1185">Reference proteome</keyword>
<protein>
    <submittedName>
        <fullName evidence="3">NADP-dependent oxidoreductase</fullName>
    </submittedName>
</protein>
<comment type="caution">
    <text evidence="3">The sequence shown here is derived from an EMBL/GenBank/DDBJ whole genome shotgun (WGS) entry which is preliminary data.</text>
</comment>
<name>A0ABP7WQT6_9GAMM</name>
<evidence type="ECO:0000259" key="2">
    <source>
        <dbReference type="SMART" id="SM00829"/>
    </source>
</evidence>
<organism evidence="3 4">
    <name type="scientific">Zhongshania borealis</name>
    <dbReference type="NCBI Taxonomy" id="889488"/>
    <lineage>
        <taxon>Bacteria</taxon>
        <taxon>Pseudomonadati</taxon>
        <taxon>Pseudomonadota</taxon>
        <taxon>Gammaproteobacteria</taxon>
        <taxon>Cellvibrionales</taxon>
        <taxon>Spongiibacteraceae</taxon>
        <taxon>Zhongshania</taxon>
    </lineage>
</organism>
<dbReference type="Proteomes" id="UP001500392">
    <property type="component" value="Unassembled WGS sequence"/>
</dbReference>